<dbReference type="Proteomes" id="UP001054889">
    <property type="component" value="Unassembled WGS sequence"/>
</dbReference>
<evidence type="ECO:0000313" key="1">
    <source>
        <dbReference type="EMBL" id="GJM94781.1"/>
    </source>
</evidence>
<proteinExistence type="predicted"/>
<dbReference type="EMBL" id="BQKI01000005">
    <property type="protein sequence ID" value="GJM94781.1"/>
    <property type="molecule type" value="Genomic_DNA"/>
</dbReference>
<reference evidence="1" key="1">
    <citation type="journal article" date="2018" name="DNA Res.">
        <title>Multiple hybrid de novo genome assembly of finger millet, an orphan allotetraploid crop.</title>
        <authorList>
            <person name="Hatakeyama M."/>
            <person name="Aluri S."/>
            <person name="Balachadran M.T."/>
            <person name="Sivarajan S.R."/>
            <person name="Patrignani A."/>
            <person name="Gruter S."/>
            <person name="Poveda L."/>
            <person name="Shimizu-Inatsugi R."/>
            <person name="Baeten J."/>
            <person name="Francoijs K.J."/>
            <person name="Nataraja K.N."/>
            <person name="Reddy Y.A.N."/>
            <person name="Phadnis S."/>
            <person name="Ravikumar R.L."/>
            <person name="Schlapbach R."/>
            <person name="Sreeman S.M."/>
            <person name="Shimizu K.K."/>
        </authorList>
    </citation>
    <scope>NUCLEOTIDE SEQUENCE</scope>
</reference>
<keyword evidence="2" id="KW-1185">Reference proteome</keyword>
<sequence>MRVWITAADSCGWSEFFLVWGWEWGEEDSCVTAQRRGRWVVGDAEPREGGREGEGEVLLLRRRRIYGGWGSNAPRAGPLPPSLLCCPLRVTAYGRAVVLRPFVLTLKSNKVYRKDCVEPLFLWLVQASEVPLQVKVTVEEEGRSSQFVTAVTEMAMTKAVAVSDVLSFL</sequence>
<gene>
    <name evidence="1" type="primary">ga11460</name>
    <name evidence="1" type="ORF">PR202_ga11460</name>
</gene>
<organism evidence="1 2">
    <name type="scientific">Eleusine coracana subsp. coracana</name>
    <dbReference type="NCBI Taxonomy" id="191504"/>
    <lineage>
        <taxon>Eukaryota</taxon>
        <taxon>Viridiplantae</taxon>
        <taxon>Streptophyta</taxon>
        <taxon>Embryophyta</taxon>
        <taxon>Tracheophyta</taxon>
        <taxon>Spermatophyta</taxon>
        <taxon>Magnoliopsida</taxon>
        <taxon>Liliopsida</taxon>
        <taxon>Poales</taxon>
        <taxon>Poaceae</taxon>
        <taxon>PACMAD clade</taxon>
        <taxon>Chloridoideae</taxon>
        <taxon>Cynodonteae</taxon>
        <taxon>Eleusininae</taxon>
        <taxon>Eleusine</taxon>
    </lineage>
</organism>
<evidence type="ECO:0000313" key="2">
    <source>
        <dbReference type="Proteomes" id="UP001054889"/>
    </source>
</evidence>
<protein>
    <submittedName>
        <fullName evidence="1">Uncharacterized protein</fullName>
    </submittedName>
</protein>
<dbReference type="AlphaFoldDB" id="A0AAV5C8Z6"/>
<name>A0AAV5C8Z6_ELECO</name>
<accession>A0AAV5C8Z6</accession>
<comment type="caution">
    <text evidence="1">The sequence shown here is derived from an EMBL/GenBank/DDBJ whole genome shotgun (WGS) entry which is preliminary data.</text>
</comment>
<reference evidence="1" key="2">
    <citation type="submission" date="2021-12" db="EMBL/GenBank/DDBJ databases">
        <title>Resequencing data analysis of finger millet.</title>
        <authorList>
            <person name="Hatakeyama M."/>
            <person name="Aluri S."/>
            <person name="Balachadran M.T."/>
            <person name="Sivarajan S.R."/>
            <person name="Poveda L."/>
            <person name="Shimizu-Inatsugi R."/>
            <person name="Schlapbach R."/>
            <person name="Sreeman S.M."/>
            <person name="Shimizu K.K."/>
        </authorList>
    </citation>
    <scope>NUCLEOTIDE SEQUENCE</scope>
</reference>